<comment type="catalytic activity">
    <reaction evidence="9 10">
        <text>guanosine(37) in tRNA + S-adenosyl-L-methionine = N(1)-methylguanosine(37) in tRNA + S-adenosyl-L-homocysteine + H(+)</text>
        <dbReference type="Rhea" id="RHEA:36899"/>
        <dbReference type="Rhea" id="RHEA-COMP:10145"/>
        <dbReference type="Rhea" id="RHEA-COMP:10147"/>
        <dbReference type="ChEBI" id="CHEBI:15378"/>
        <dbReference type="ChEBI" id="CHEBI:57856"/>
        <dbReference type="ChEBI" id="CHEBI:59789"/>
        <dbReference type="ChEBI" id="CHEBI:73542"/>
        <dbReference type="ChEBI" id="CHEBI:74269"/>
        <dbReference type="EC" id="2.1.1.228"/>
    </reaction>
</comment>
<keyword evidence="3 10" id="KW-0489">Methyltransferase</keyword>
<evidence type="ECO:0000256" key="10">
    <source>
        <dbReference type="HAMAP-Rule" id="MF_03152"/>
    </source>
</evidence>
<comment type="subcellular location">
    <subcellularLocation>
        <location evidence="10">Mitochondrion matrix</location>
    </subcellularLocation>
    <subcellularLocation>
        <location evidence="10">Nucleus</location>
    </subcellularLocation>
    <subcellularLocation>
        <location evidence="10">Cytoplasm</location>
    </subcellularLocation>
    <text evidence="10">Predominantly in the mitochondria and in the nucleus.</text>
</comment>
<evidence type="ECO:0000256" key="3">
    <source>
        <dbReference type="ARBA" id="ARBA00022603"/>
    </source>
</evidence>
<name>A0AAJ0G651_9PEZI</name>
<evidence type="ECO:0000256" key="1">
    <source>
        <dbReference type="ARBA" id="ARBA00009775"/>
    </source>
</evidence>
<protein>
    <recommendedName>
        <fullName evidence="10">tRNA (guanine(37)-N1)-methyltransferase</fullName>
        <ecNumber evidence="10">2.1.1.228</ecNumber>
    </recommendedName>
    <alternativeName>
        <fullName evidence="10">M1G-methyltransferase</fullName>
    </alternativeName>
    <alternativeName>
        <fullName evidence="10">tRNA [GM37] methyltransferase</fullName>
    </alternativeName>
    <alternativeName>
        <fullName evidence="10">tRNA methyltransferase 5</fullName>
    </alternativeName>
</protein>
<dbReference type="InterPro" id="IPR025792">
    <property type="entry name" value="tRNA_Gua_MeTrfase_euk"/>
</dbReference>
<dbReference type="Pfam" id="PF25133">
    <property type="entry name" value="TYW2_N_2"/>
    <property type="match status" value="1"/>
</dbReference>
<dbReference type="EC" id="2.1.1.228" evidence="10"/>
<keyword evidence="2 10" id="KW-0963">Cytoplasm</keyword>
<organism evidence="13 14">
    <name type="scientific">Extremus antarcticus</name>
    <dbReference type="NCBI Taxonomy" id="702011"/>
    <lineage>
        <taxon>Eukaryota</taxon>
        <taxon>Fungi</taxon>
        <taxon>Dikarya</taxon>
        <taxon>Ascomycota</taxon>
        <taxon>Pezizomycotina</taxon>
        <taxon>Dothideomycetes</taxon>
        <taxon>Dothideomycetidae</taxon>
        <taxon>Mycosphaerellales</taxon>
        <taxon>Extremaceae</taxon>
        <taxon>Extremus</taxon>
    </lineage>
</organism>
<dbReference type="PANTHER" id="PTHR23245:SF36">
    <property type="entry name" value="TRNA (GUANINE(37)-N1)-METHYLTRANSFERASE"/>
    <property type="match status" value="1"/>
</dbReference>
<dbReference type="GO" id="GO:0070901">
    <property type="term" value="P:mitochondrial tRNA methylation"/>
    <property type="evidence" value="ECO:0007669"/>
    <property type="project" value="UniProtKB-ARBA"/>
</dbReference>
<keyword evidence="7 10" id="KW-0496">Mitochondrion</keyword>
<dbReference type="GO" id="GO:0005759">
    <property type="term" value="C:mitochondrial matrix"/>
    <property type="evidence" value="ECO:0007669"/>
    <property type="project" value="UniProtKB-SubCell"/>
</dbReference>
<evidence type="ECO:0000256" key="7">
    <source>
        <dbReference type="ARBA" id="ARBA00023128"/>
    </source>
</evidence>
<dbReference type="Gene3D" id="3.40.50.150">
    <property type="entry name" value="Vaccinia Virus protein VP39"/>
    <property type="match status" value="1"/>
</dbReference>
<comment type="function">
    <text evidence="10">Specifically methylates the N1 position of guanosine-37 in various cytoplasmic and mitochondrial tRNAs. Methylation is not dependent on the nature of the nucleoside 5' of the target nucleoside. This is the first step in the biosynthesis of wybutosine (yW), a modified base adjacent to the anticodon of tRNAs and required for accurate decoding.</text>
</comment>
<keyword evidence="4 10" id="KW-0808">Transferase</keyword>
<dbReference type="AlphaFoldDB" id="A0AAJ0G651"/>
<comment type="similarity">
    <text evidence="1">Belongs to the class I-like SAM-binding methyltransferase superfamily. TRM5/TYW2 family.</text>
</comment>
<dbReference type="InterPro" id="IPR056744">
    <property type="entry name" value="TRM5/TYW2-like_N"/>
</dbReference>
<dbReference type="GO" id="GO:0052906">
    <property type="term" value="F:tRNA (guanine(37)-N1)-methyltransferase activity"/>
    <property type="evidence" value="ECO:0007669"/>
    <property type="project" value="UniProtKB-UniRule"/>
</dbReference>
<dbReference type="GO" id="GO:0005634">
    <property type="term" value="C:nucleus"/>
    <property type="evidence" value="ECO:0007669"/>
    <property type="project" value="UniProtKB-SubCell"/>
</dbReference>
<feature type="binding site" evidence="10">
    <location>
        <position position="311"/>
    </location>
    <ligand>
        <name>S-adenosyl-L-methionine</name>
        <dbReference type="ChEBI" id="CHEBI:59789"/>
    </ligand>
</feature>
<feature type="domain" description="SAM-dependent methyltransferase TRM5/TYW2-type" evidence="12">
    <location>
        <begin position="220"/>
        <end position="566"/>
    </location>
</feature>
<dbReference type="Proteomes" id="UP001271007">
    <property type="component" value="Unassembled WGS sequence"/>
</dbReference>
<dbReference type="EMBL" id="JAWDJX010000035">
    <property type="protein sequence ID" value="KAK3050088.1"/>
    <property type="molecule type" value="Genomic_DNA"/>
</dbReference>
<sequence>MLVYSIRPLASICWRLKRDSTRTAGPRMTRTGSTAARASSGPRRTLIIFASVSDDNPASRSQRHDRRGEISPYSSISRYLFPETHVRTPEMDDEDMFRPPLALGMKILDRAAFQKVVPLKAARVFENKNISKIRSQLGKDALQQERLANVLPDPDVERAKLGKKCILLRPDARSPDDLVKQELVAVIPYDLRLTYDYWTYHDIISAILPIDAQLEIPSGFSQVGHVVHMNLRDAYLPYKHLIASIIMDKNPGAKTVINKIDDVGEENEFRTFKYEVLAGEDDLNVTVSEAGCEFRFDYSKVYWNPRLSTEHRRLVDMFKPGEAVCDVMAGIGPFAVPAGKKGVFVWANDLNPESYACLTDAVKLNHVGEFVRPFNEDGRRFIRDAAAQLLQEERVIEIKQKSPRDKKSNDATTVSAVAQLQIRQQENPSRGKKNNETVTVKTVAQPKVFQHYVLNLPASALTFLSSFVGLYENAQTAGAPMPIVHVYCFSTKDEMSPLDNSNGSAGTTRTDNASAEQKICAEISQQLGYTMRPGKIDGTPGAVEIWDVRDVAPKKRMFCASFRLPEEVVFFKTQTSPDATAAANAPSQP</sequence>
<keyword evidence="5 10" id="KW-0949">S-adenosyl-L-methionine</keyword>
<keyword evidence="8 10" id="KW-0539">Nucleus</keyword>
<feature type="binding site" evidence="10">
    <location>
        <begin position="377"/>
        <end position="378"/>
    </location>
    <ligand>
        <name>S-adenosyl-L-methionine</name>
        <dbReference type="ChEBI" id="CHEBI:59789"/>
    </ligand>
</feature>
<dbReference type="Gene3D" id="3.30.300.110">
    <property type="entry name" value="Met-10+ protein-like domains"/>
    <property type="match status" value="1"/>
</dbReference>
<evidence type="ECO:0000256" key="9">
    <source>
        <dbReference type="ARBA" id="ARBA00047783"/>
    </source>
</evidence>
<dbReference type="FunFam" id="3.30.300.110:FF:000001">
    <property type="entry name" value="tRNA (guanine(37)-N1)-methyltransferase"/>
    <property type="match status" value="1"/>
</dbReference>
<comment type="similarity">
    <text evidence="10">Belongs to the TRM5 / TYW2 family.</text>
</comment>
<proteinExistence type="inferred from homology"/>
<comment type="caution">
    <text evidence="13">The sequence shown here is derived from an EMBL/GenBank/DDBJ whole genome shotgun (WGS) entry which is preliminary data.</text>
</comment>
<keyword evidence="6 10" id="KW-0819">tRNA processing</keyword>
<evidence type="ECO:0000256" key="5">
    <source>
        <dbReference type="ARBA" id="ARBA00022691"/>
    </source>
</evidence>
<dbReference type="HAMAP" id="MF_03152">
    <property type="entry name" value="TRM5"/>
    <property type="match status" value="1"/>
</dbReference>
<evidence type="ECO:0000256" key="4">
    <source>
        <dbReference type="ARBA" id="ARBA00022679"/>
    </source>
</evidence>
<dbReference type="InterPro" id="IPR029063">
    <property type="entry name" value="SAM-dependent_MTases_sf"/>
</dbReference>
<dbReference type="PANTHER" id="PTHR23245">
    <property type="entry name" value="TRNA METHYLTRANSFERASE"/>
    <property type="match status" value="1"/>
</dbReference>
<feature type="region of interest" description="Disordered" evidence="11">
    <location>
        <begin position="21"/>
        <end position="40"/>
    </location>
</feature>
<keyword evidence="14" id="KW-1185">Reference proteome</keyword>
<feature type="binding site" evidence="10">
    <location>
        <begin position="349"/>
        <end position="350"/>
    </location>
    <ligand>
        <name>S-adenosyl-L-methionine</name>
        <dbReference type="ChEBI" id="CHEBI:59789"/>
    </ligand>
</feature>
<evidence type="ECO:0000256" key="8">
    <source>
        <dbReference type="ARBA" id="ARBA00023242"/>
    </source>
</evidence>
<evidence type="ECO:0000256" key="11">
    <source>
        <dbReference type="SAM" id="MobiDB-lite"/>
    </source>
</evidence>
<feature type="binding site" evidence="10">
    <location>
        <position position="455"/>
    </location>
    <ligand>
        <name>S-adenosyl-L-methionine</name>
        <dbReference type="ChEBI" id="CHEBI:59789"/>
    </ligand>
</feature>
<comment type="subunit">
    <text evidence="10">Monomer.</text>
</comment>
<dbReference type="Pfam" id="PF02475">
    <property type="entry name" value="TRM5-TYW2_MTfase"/>
    <property type="match status" value="1"/>
</dbReference>
<evidence type="ECO:0000313" key="13">
    <source>
        <dbReference type="EMBL" id="KAK3050088.1"/>
    </source>
</evidence>
<evidence type="ECO:0000259" key="12">
    <source>
        <dbReference type="PROSITE" id="PS51684"/>
    </source>
</evidence>
<evidence type="ECO:0000256" key="2">
    <source>
        <dbReference type="ARBA" id="ARBA00022490"/>
    </source>
</evidence>
<dbReference type="InterPro" id="IPR030382">
    <property type="entry name" value="MeTrfase_TRM5/TYW2"/>
</dbReference>
<dbReference type="GO" id="GO:0002939">
    <property type="term" value="P:tRNA N1-guanine methylation"/>
    <property type="evidence" value="ECO:0007669"/>
    <property type="project" value="TreeGrafter"/>
</dbReference>
<dbReference type="InterPro" id="IPR056743">
    <property type="entry name" value="TRM5-TYW2-like_MTfase"/>
</dbReference>
<evidence type="ECO:0000256" key="6">
    <source>
        <dbReference type="ARBA" id="ARBA00022694"/>
    </source>
</evidence>
<gene>
    <name evidence="10 13" type="primary">TRM5</name>
    <name evidence="13" type="ORF">LTR09_008743</name>
</gene>
<dbReference type="PROSITE" id="PS51684">
    <property type="entry name" value="SAM_MT_TRM5_TYW2"/>
    <property type="match status" value="1"/>
</dbReference>
<accession>A0AAJ0G651</accession>
<dbReference type="SUPFAM" id="SSF53335">
    <property type="entry name" value="S-adenosyl-L-methionine-dependent methyltransferases"/>
    <property type="match status" value="1"/>
</dbReference>
<reference evidence="13" key="1">
    <citation type="submission" date="2023-04" db="EMBL/GenBank/DDBJ databases">
        <title>Black Yeasts Isolated from many extreme environments.</title>
        <authorList>
            <person name="Coleine C."/>
            <person name="Stajich J.E."/>
            <person name="Selbmann L."/>
        </authorList>
    </citation>
    <scope>NUCLEOTIDE SEQUENCE</scope>
    <source>
        <strain evidence="13">CCFEE 5312</strain>
    </source>
</reference>
<evidence type="ECO:0000313" key="14">
    <source>
        <dbReference type="Proteomes" id="UP001271007"/>
    </source>
</evidence>